<dbReference type="PROSITE" id="PS50853">
    <property type="entry name" value="FN3"/>
    <property type="match status" value="1"/>
</dbReference>
<name>A0A223V3A8_9FLAO</name>
<dbReference type="Gene3D" id="3.40.390.10">
    <property type="entry name" value="Collagenase (Catalytic Domain)"/>
    <property type="match status" value="1"/>
</dbReference>
<gene>
    <name evidence="4" type="ORF">CJ263_05780</name>
</gene>
<dbReference type="PROSITE" id="PS51829">
    <property type="entry name" value="P_HOMO_B"/>
    <property type="match status" value="1"/>
</dbReference>
<keyword evidence="2" id="KW-0732">Signal</keyword>
<proteinExistence type="predicted"/>
<reference evidence="4 5" key="1">
    <citation type="submission" date="2017-08" db="EMBL/GenBank/DDBJ databases">
        <title>The complete genome sequence of Maribacter sp. B1, isolated from deep-sea sediment.</title>
        <authorList>
            <person name="Wu Y.-H."/>
            <person name="Cheng H."/>
            <person name="Xu X.-W."/>
        </authorList>
    </citation>
    <scope>NUCLEOTIDE SEQUENCE [LARGE SCALE GENOMIC DNA]</scope>
    <source>
        <strain evidence="4 5">B1</strain>
    </source>
</reference>
<dbReference type="Pfam" id="PF13583">
    <property type="entry name" value="Reprolysin_4"/>
    <property type="match status" value="1"/>
</dbReference>
<dbReference type="InterPro" id="IPR003961">
    <property type="entry name" value="FN3_dom"/>
</dbReference>
<dbReference type="Gene3D" id="2.60.40.10">
    <property type="entry name" value="Immunoglobulins"/>
    <property type="match status" value="2"/>
</dbReference>
<keyword evidence="1" id="KW-0645">Protease</keyword>
<dbReference type="Gene3D" id="2.60.120.260">
    <property type="entry name" value="Galactose-binding domain-like"/>
    <property type="match status" value="1"/>
</dbReference>
<organism evidence="4 5">
    <name type="scientific">Maribacter cobaltidurans</name>
    <dbReference type="NCBI Taxonomy" id="1178778"/>
    <lineage>
        <taxon>Bacteria</taxon>
        <taxon>Pseudomonadati</taxon>
        <taxon>Bacteroidota</taxon>
        <taxon>Flavobacteriia</taxon>
        <taxon>Flavobacteriales</taxon>
        <taxon>Flavobacteriaceae</taxon>
        <taxon>Maribacter</taxon>
    </lineage>
</organism>
<dbReference type="InterPro" id="IPR036116">
    <property type="entry name" value="FN3_sf"/>
</dbReference>
<dbReference type="AlphaFoldDB" id="A0A223V3A8"/>
<dbReference type="Proteomes" id="UP000215244">
    <property type="component" value="Chromosome"/>
</dbReference>
<dbReference type="SUPFAM" id="SSF49265">
    <property type="entry name" value="Fibronectin type III"/>
    <property type="match status" value="1"/>
</dbReference>
<dbReference type="Pfam" id="PF18962">
    <property type="entry name" value="Por_Secre_tail"/>
    <property type="match status" value="1"/>
</dbReference>
<dbReference type="GO" id="GO:0004252">
    <property type="term" value="F:serine-type endopeptidase activity"/>
    <property type="evidence" value="ECO:0007669"/>
    <property type="project" value="InterPro"/>
</dbReference>
<dbReference type="SUPFAM" id="SSF49785">
    <property type="entry name" value="Galactose-binding domain-like"/>
    <property type="match status" value="1"/>
</dbReference>
<dbReference type="GO" id="GO:0006508">
    <property type="term" value="P:proteolysis"/>
    <property type="evidence" value="ECO:0007669"/>
    <property type="project" value="UniProtKB-KW"/>
</dbReference>
<dbReference type="InterPro" id="IPR026444">
    <property type="entry name" value="Secre_tail"/>
</dbReference>
<dbReference type="OrthoDB" id="9792152at2"/>
<dbReference type="KEGG" id="marb:CJ263_05780"/>
<dbReference type="EMBL" id="CP022957">
    <property type="protein sequence ID" value="ASV29766.1"/>
    <property type="molecule type" value="Genomic_DNA"/>
</dbReference>
<dbReference type="InterPro" id="IPR008979">
    <property type="entry name" value="Galactose-bd-like_sf"/>
</dbReference>
<dbReference type="InterPro" id="IPR024079">
    <property type="entry name" value="MetalloPept_cat_dom_sf"/>
</dbReference>
<keyword evidence="3" id="KW-0378">Hydrolase</keyword>
<evidence type="ECO:0000256" key="3">
    <source>
        <dbReference type="ARBA" id="ARBA00022801"/>
    </source>
</evidence>
<dbReference type="GO" id="GO:0008237">
    <property type="term" value="F:metallopeptidase activity"/>
    <property type="evidence" value="ECO:0007669"/>
    <property type="project" value="InterPro"/>
</dbReference>
<sequence length="1261" mass="136861">MTAKLRLVFSITIAFLSFYGVAQTKYWHGVDINNRDRQITLKRLDVQKARAFTLDEIAFRGELSRVSKAKNSFKTLYFPDGDGNLIPFLVEESKLFAPGLAKKYPNIKSYKGIGLGPGQQKIFFSVSHKGIQTMIMDPGKEGTVFMEKGASGNYVIYNGKDHLTQKLDFICKTNPDAFTSRSNPLTAKLVDDQTLRRFRVAIAASGEYTQFHGGTIADALAAINATLTRVNGVFERDLGVTLELIDNTDQVIYTNPDTDPFSGGLSSQTQNTLTNIIGEENYDIGHLFNQQKDALDGNSGFIGSVCQDNKKGSAYTTLFAPQGDQFDIDLVAHEMGHQFGANHSFSHLSEGTLVQVEPASGTTIMGYAGITNANDVATNSDDYFHYVSIVQIREYLETISCGETIPLTNNAPIINPVSNYTIPVGTAFVLTGNANDPDPTDVLTYTWEQIDNGIVTQATFGPNNPTGAMFRSLPPSISPERYFPRLSRVVSGDLTQTSPLEGGAWETVSNVQRELNFSLTVRDNVLNGGQSASDEVTVSVTREAGPFVVTSQSTTVSFVAGETGTITWDVANTNVLPIGAETVDIFLSTDGGLTFPNLIAQNVDNDGSHAIVIPGGFNTESGRFMVKASSNIFFSVNQADFSIMESEVVLNFDNLNYEVCKPEDLVVSFDYEAYMGFAEESTLSVESLPSGVTAVFSQDTVSVSNTTINITLSGTANLAIGSYSVDVVATAPSVTKSVALQLNVYDTNFSEIVLTAPSDGSLDVSKDVLLEWEPDLASTAYTVEIATDTGFTNIVETKTVATNTYEPTSLLNETQYFWRVKPLNSCGEGIFAAPFSFTTIQFNCITKASNAVPINISPVGTPTITSRIFFYQDLNLADINVNLDIEHTYLSDLVISLTSPAGTTVVLVSSACGNSSNINAIFDDEAASTFSCSGSPAISGTVRPIGTLSSFYGESILGEWTLEIQDNAASDGGRLNNFSLEVCVEGDFRPDEDEDGVFDDGDDLCFGTPLGQEVNGNGCAIYRFTQENFNVSLESETCRTNDDGVIRIEPKVFLGYEITVNGNGVDITDNFSNSFNLTDLSSGTYDICISGTDGTITYEPFCLAVVISEPAPLSVTSKVLLQASQVVMDLEGADGYYVELNGDTKYTMDKSITLDLAKGINFLKVYTDIPCQGIYEEEIIVSSGPVVYPNPFQDVIQIYFDVPTQRASMTLFGSDGRLLRREKIRDGLSSKEFDLSILPVGMYYLQNENRGTKTTTKILKR</sequence>
<dbReference type="InterPro" id="IPR013783">
    <property type="entry name" value="Ig-like_fold"/>
</dbReference>
<evidence type="ECO:0000313" key="4">
    <source>
        <dbReference type="EMBL" id="ASV29766.1"/>
    </source>
</evidence>
<dbReference type="InterPro" id="IPR002884">
    <property type="entry name" value="P_dom"/>
</dbReference>
<dbReference type="SUPFAM" id="SSF55486">
    <property type="entry name" value="Metalloproteases ('zincins'), catalytic domain"/>
    <property type="match status" value="1"/>
</dbReference>
<keyword evidence="5" id="KW-1185">Reference proteome</keyword>
<accession>A0A223V3A8</accession>
<dbReference type="CDD" id="cd00063">
    <property type="entry name" value="FN3"/>
    <property type="match status" value="1"/>
</dbReference>
<evidence type="ECO:0000313" key="5">
    <source>
        <dbReference type="Proteomes" id="UP000215244"/>
    </source>
</evidence>
<evidence type="ECO:0000256" key="2">
    <source>
        <dbReference type="ARBA" id="ARBA00022729"/>
    </source>
</evidence>
<dbReference type="Pfam" id="PF01483">
    <property type="entry name" value="P_proprotein"/>
    <property type="match status" value="1"/>
</dbReference>
<evidence type="ECO:0000256" key="1">
    <source>
        <dbReference type="ARBA" id="ARBA00022670"/>
    </source>
</evidence>
<dbReference type="NCBIfam" id="TIGR04183">
    <property type="entry name" value="Por_Secre_tail"/>
    <property type="match status" value="1"/>
</dbReference>
<dbReference type="RefSeq" id="WP_094996389.1">
    <property type="nucleotide sequence ID" value="NZ_BMJL01000009.1"/>
</dbReference>
<protein>
    <submittedName>
        <fullName evidence="4">Proprotein convertase P</fullName>
    </submittedName>
</protein>